<sequence>MIIINTISREAAKALVKRYGAEALLGGMQLWSHYRSGQASKEQQQAFEAMKESIPKVVDHVEKKEIKVIRGAFNSSADYIAKFQAAAQLSLAIVLLDIAAAIKRVGASLERIGDELSIANAGKIQGWENEGFGAHVYRFVRNEMLQATSRSQKEQEQADGMQQHHYFYVWHPDSSWYTVFDEKNRADPLGPTFGGYSHDLATICLRMRVDRETLIEREPHGRSAEFHLLIPAYSPIVIGHPITFHDSLLPLTITGERHRQVDCVWLNLRVCQRELDLQFIGVLEQHENPIFKPAGIGYLSGYFLGTASFFASLAFPPLAAATPVLWSCGMASACTFLGGLLYDHVTHGNTHILGDLLFFSP</sequence>
<gene>
    <name evidence="1" type="ORF">Plec18167_002442</name>
</gene>
<proteinExistence type="predicted"/>
<dbReference type="InterPro" id="IPR046486">
    <property type="entry name" value="DUF6579"/>
</dbReference>
<comment type="caution">
    <text evidence="1">The sequence shown here is derived from an EMBL/GenBank/DDBJ whole genome shotgun (WGS) entry which is preliminary data.</text>
</comment>
<organism evidence="1 2">
    <name type="scientific">Paecilomyces lecythidis</name>
    <dbReference type="NCBI Taxonomy" id="3004212"/>
    <lineage>
        <taxon>Eukaryota</taxon>
        <taxon>Fungi</taxon>
        <taxon>Dikarya</taxon>
        <taxon>Ascomycota</taxon>
        <taxon>Pezizomycotina</taxon>
        <taxon>Eurotiomycetes</taxon>
        <taxon>Eurotiomycetidae</taxon>
        <taxon>Eurotiales</taxon>
        <taxon>Thermoascaceae</taxon>
        <taxon>Paecilomyces</taxon>
    </lineage>
</organism>
<keyword evidence="2" id="KW-1185">Reference proteome</keyword>
<evidence type="ECO:0000313" key="1">
    <source>
        <dbReference type="EMBL" id="KAL1883438.1"/>
    </source>
</evidence>
<name>A0ABR3Y6K7_9EURO</name>
<dbReference type="Proteomes" id="UP001583193">
    <property type="component" value="Unassembled WGS sequence"/>
</dbReference>
<dbReference type="EMBL" id="JAVDPF010000005">
    <property type="protein sequence ID" value="KAL1883438.1"/>
    <property type="molecule type" value="Genomic_DNA"/>
</dbReference>
<evidence type="ECO:0000313" key="2">
    <source>
        <dbReference type="Proteomes" id="UP001583193"/>
    </source>
</evidence>
<accession>A0ABR3Y6K7</accession>
<reference evidence="1 2" key="1">
    <citation type="journal article" date="2024" name="IMA Fungus">
        <title>IMA Genome - F19 : A genome assembly and annotation guide to empower mycologists, including annotated draft genome sequences of Ceratocystis pirilliformis, Diaporthe australafricana, Fusarium ophioides, Paecilomyces lecythidis, and Sporothrix stenoceras.</title>
        <authorList>
            <person name="Aylward J."/>
            <person name="Wilson A.M."/>
            <person name="Visagie C.M."/>
            <person name="Spraker J."/>
            <person name="Barnes I."/>
            <person name="Buitendag C."/>
            <person name="Ceriani C."/>
            <person name="Del Mar Angel L."/>
            <person name="du Plessis D."/>
            <person name="Fuchs T."/>
            <person name="Gasser K."/>
            <person name="Kramer D."/>
            <person name="Li W."/>
            <person name="Munsamy K."/>
            <person name="Piso A."/>
            <person name="Price J.L."/>
            <person name="Sonnekus B."/>
            <person name="Thomas C."/>
            <person name="van der Nest A."/>
            <person name="van Dijk A."/>
            <person name="van Heerden A."/>
            <person name="van Vuuren N."/>
            <person name="Yilmaz N."/>
            <person name="Duong T.A."/>
            <person name="van der Merwe N.A."/>
            <person name="Wingfield M.J."/>
            <person name="Wingfield B.D."/>
        </authorList>
    </citation>
    <scope>NUCLEOTIDE SEQUENCE [LARGE SCALE GENOMIC DNA]</scope>
    <source>
        <strain evidence="1 2">CMW 18167</strain>
    </source>
</reference>
<dbReference type="Pfam" id="PF20219">
    <property type="entry name" value="DUF6579"/>
    <property type="match status" value="1"/>
</dbReference>
<protein>
    <submittedName>
        <fullName evidence="1">Uncharacterized protein</fullName>
    </submittedName>
</protein>